<gene>
    <name evidence="2" type="ORF">FJD37_17885</name>
</gene>
<comment type="caution">
    <text evidence="2">The sequence shown here is derived from an EMBL/GenBank/DDBJ whole genome shotgun (WGS) entry which is preliminary data.</text>
</comment>
<dbReference type="GO" id="GO:0009289">
    <property type="term" value="C:pilus"/>
    <property type="evidence" value="ECO:0007669"/>
    <property type="project" value="InterPro"/>
</dbReference>
<dbReference type="InterPro" id="IPR050263">
    <property type="entry name" value="Bact_Fimbrial_Adh_Pro"/>
</dbReference>
<name>A0A5C5PUD6_9PSED</name>
<dbReference type="PANTHER" id="PTHR33420:SF34">
    <property type="entry name" value="MINOR FIMBRIAL SUBUNIT"/>
    <property type="match status" value="1"/>
</dbReference>
<organism evidence="2 3">
    <name type="scientific">Pseudomonas saxonica</name>
    <dbReference type="NCBI Taxonomy" id="2600598"/>
    <lineage>
        <taxon>Bacteria</taxon>
        <taxon>Pseudomonadati</taxon>
        <taxon>Pseudomonadota</taxon>
        <taxon>Gammaproteobacteria</taxon>
        <taxon>Pseudomonadales</taxon>
        <taxon>Pseudomonadaceae</taxon>
        <taxon>Pseudomonas</taxon>
    </lineage>
</organism>
<dbReference type="Proteomes" id="UP000317901">
    <property type="component" value="Unassembled WGS sequence"/>
</dbReference>
<dbReference type="SUPFAM" id="SSF49401">
    <property type="entry name" value="Bacterial adhesins"/>
    <property type="match status" value="1"/>
</dbReference>
<dbReference type="RefSeq" id="WP_122786486.1">
    <property type="nucleotide sequence ID" value="NZ_CP142033.1"/>
</dbReference>
<dbReference type="Gene3D" id="2.60.40.1090">
    <property type="entry name" value="Fimbrial-type adhesion domain"/>
    <property type="match status" value="1"/>
</dbReference>
<dbReference type="InterPro" id="IPR008966">
    <property type="entry name" value="Adhesion_dom_sf"/>
</dbReference>
<evidence type="ECO:0000259" key="1">
    <source>
        <dbReference type="Pfam" id="PF00419"/>
    </source>
</evidence>
<accession>A0A5C5PUD6</accession>
<feature type="domain" description="Fimbrial-type adhesion" evidence="1">
    <location>
        <begin position="31"/>
        <end position="162"/>
    </location>
</feature>
<dbReference type="InterPro" id="IPR000259">
    <property type="entry name" value="Adhesion_dom_fimbrial"/>
</dbReference>
<evidence type="ECO:0000313" key="3">
    <source>
        <dbReference type="Proteomes" id="UP000317901"/>
    </source>
</evidence>
<dbReference type="OrthoDB" id="7007417at2"/>
<dbReference type="GO" id="GO:0043709">
    <property type="term" value="P:cell adhesion involved in single-species biofilm formation"/>
    <property type="evidence" value="ECO:0007669"/>
    <property type="project" value="TreeGrafter"/>
</dbReference>
<dbReference type="EMBL" id="VFIP01000040">
    <property type="protein sequence ID" value="TWR86736.1"/>
    <property type="molecule type" value="Genomic_DNA"/>
</dbReference>
<reference evidence="2 3" key="1">
    <citation type="submission" date="2019-06" db="EMBL/GenBank/DDBJ databases">
        <title>Pseudomonas bimorpha sp. nov. isolated from bovine raw milk and skim milk concentrate.</title>
        <authorList>
            <person name="Hofmann K."/>
            <person name="Huptas C."/>
            <person name="Doll E."/>
            <person name="Scherer S."/>
            <person name="Wenning M."/>
        </authorList>
    </citation>
    <scope>NUCLEOTIDE SEQUENCE [LARGE SCALE GENOMIC DNA]</scope>
    <source>
        <strain evidence="2 3">DSM 108990</strain>
    </source>
</reference>
<proteinExistence type="predicted"/>
<dbReference type="Pfam" id="PF00419">
    <property type="entry name" value="Fimbrial"/>
    <property type="match status" value="1"/>
</dbReference>
<evidence type="ECO:0000313" key="2">
    <source>
        <dbReference type="EMBL" id="TWR86736.1"/>
    </source>
</evidence>
<dbReference type="InterPro" id="IPR036937">
    <property type="entry name" value="Adhesion_dom_fimbrial_sf"/>
</dbReference>
<dbReference type="PANTHER" id="PTHR33420">
    <property type="entry name" value="FIMBRIAL SUBUNIT ELFA-RELATED"/>
    <property type="match status" value="1"/>
</dbReference>
<protein>
    <submittedName>
        <fullName evidence="2">Fimbrial protein</fullName>
    </submittedName>
</protein>
<sequence length="164" mass="17482">MAKSISTAAFLVCTGALWVFSPLVMAQVDVQIRGVIVAPPTCVINGGNTLNVPFGRDLLTTRINGVNYRRAVPYTLNCTGQTSNEMTLRLQGTGAAFDTSSLRTSNSDLGVKLYINGAAWALNTTTKFTYPNRPRMEAVPVKKPASKLRAGAFTASATLVVALQ</sequence>
<dbReference type="AlphaFoldDB" id="A0A5C5PUD6"/>